<dbReference type="SUPFAM" id="SSF53474">
    <property type="entry name" value="alpha/beta-Hydrolases"/>
    <property type="match status" value="1"/>
</dbReference>
<comment type="caution">
    <text evidence="1">The sequence shown here is derived from an EMBL/GenBank/DDBJ whole genome shotgun (WGS) entry which is preliminary data.</text>
</comment>
<sequence length="191" mass="20700">MSKIVIAHAVEMRPDDIWYPYLRDELTARGHHVEIPALPDPFKPEAGPWLEALRAAAGDGEATVLVGHSLGAVDVLRLLQQHQGTPFRGVLLVAGMVHEVGYEALDHFFEPRFDWPAIRAAAHGFRTLVAADDPVLVPSPFEHAATLVSQLGAIARIEATGGHYPIWSPEIPAVLPALPQALDLVLELLSA</sequence>
<evidence type="ECO:0000313" key="1">
    <source>
        <dbReference type="EMBL" id="GAA1965222.1"/>
    </source>
</evidence>
<dbReference type="Pfam" id="PF06821">
    <property type="entry name" value="Ser_hydrolase"/>
    <property type="match status" value="1"/>
</dbReference>
<dbReference type="GO" id="GO:0016787">
    <property type="term" value="F:hydrolase activity"/>
    <property type="evidence" value="ECO:0007669"/>
    <property type="project" value="UniProtKB-KW"/>
</dbReference>
<dbReference type="Gene3D" id="3.40.50.1820">
    <property type="entry name" value="alpha/beta hydrolase"/>
    <property type="match status" value="1"/>
</dbReference>
<dbReference type="Proteomes" id="UP001499854">
    <property type="component" value="Unassembled WGS sequence"/>
</dbReference>
<dbReference type="InterPro" id="IPR010662">
    <property type="entry name" value="RBBP9/YdeN"/>
</dbReference>
<name>A0ABP5CK36_9ACTN</name>
<dbReference type="EMBL" id="BAAAQM010000010">
    <property type="protein sequence ID" value="GAA1965222.1"/>
    <property type="molecule type" value="Genomic_DNA"/>
</dbReference>
<keyword evidence="1" id="KW-0378">Hydrolase</keyword>
<proteinExistence type="predicted"/>
<protein>
    <submittedName>
        <fullName evidence="1">Alpha/beta hydrolase</fullName>
    </submittedName>
</protein>
<gene>
    <name evidence="1" type="ORF">GCM10009838_23410</name>
</gene>
<organism evidence="1 2">
    <name type="scientific">Catenulispora subtropica</name>
    <dbReference type="NCBI Taxonomy" id="450798"/>
    <lineage>
        <taxon>Bacteria</taxon>
        <taxon>Bacillati</taxon>
        <taxon>Actinomycetota</taxon>
        <taxon>Actinomycetes</taxon>
        <taxon>Catenulisporales</taxon>
        <taxon>Catenulisporaceae</taxon>
        <taxon>Catenulispora</taxon>
    </lineage>
</organism>
<dbReference type="RefSeq" id="WP_344656984.1">
    <property type="nucleotide sequence ID" value="NZ_BAAAQM010000010.1"/>
</dbReference>
<evidence type="ECO:0000313" key="2">
    <source>
        <dbReference type="Proteomes" id="UP001499854"/>
    </source>
</evidence>
<dbReference type="PANTHER" id="PTHR15394">
    <property type="entry name" value="SERINE HYDROLASE RBBP9"/>
    <property type="match status" value="1"/>
</dbReference>
<accession>A0ABP5CK36</accession>
<keyword evidence="2" id="KW-1185">Reference proteome</keyword>
<dbReference type="InterPro" id="IPR029058">
    <property type="entry name" value="AB_hydrolase_fold"/>
</dbReference>
<reference evidence="2" key="1">
    <citation type="journal article" date="2019" name="Int. J. Syst. Evol. Microbiol.">
        <title>The Global Catalogue of Microorganisms (GCM) 10K type strain sequencing project: providing services to taxonomists for standard genome sequencing and annotation.</title>
        <authorList>
            <consortium name="The Broad Institute Genomics Platform"/>
            <consortium name="The Broad Institute Genome Sequencing Center for Infectious Disease"/>
            <person name="Wu L."/>
            <person name="Ma J."/>
        </authorList>
    </citation>
    <scope>NUCLEOTIDE SEQUENCE [LARGE SCALE GENOMIC DNA]</scope>
    <source>
        <strain evidence="2">JCM 16013</strain>
    </source>
</reference>
<dbReference type="PANTHER" id="PTHR15394:SF3">
    <property type="entry name" value="SERINE HYDROLASE RBBP9"/>
    <property type="match status" value="1"/>
</dbReference>